<reference evidence="2" key="1">
    <citation type="submission" date="2023-01" db="EMBL/GenBank/DDBJ databases">
        <title>The growth and conidiation of Purpureocillium lavendulum are regulated by nitrogen source and histone H3K14 acetylation.</title>
        <authorList>
            <person name="Tang P."/>
            <person name="Han J."/>
            <person name="Zhang C."/>
            <person name="Tang P."/>
            <person name="Qi F."/>
            <person name="Zhang K."/>
            <person name="Liang L."/>
        </authorList>
    </citation>
    <scope>NUCLEOTIDE SEQUENCE</scope>
    <source>
        <strain evidence="2">YMF1.00683</strain>
    </source>
</reference>
<dbReference type="Proteomes" id="UP001163105">
    <property type="component" value="Unassembled WGS sequence"/>
</dbReference>
<dbReference type="InterPro" id="IPR001025">
    <property type="entry name" value="BAH_dom"/>
</dbReference>
<dbReference type="PROSITE" id="PS51038">
    <property type="entry name" value="BAH"/>
    <property type="match status" value="1"/>
</dbReference>
<accession>A0AB34FG98</accession>
<dbReference type="AlphaFoldDB" id="A0AB34FG98"/>
<proteinExistence type="predicted"/>
<sequence>MAPRPTESTMLTNNAASPNTLLTDHVFRDIQKWILHAGAGLAAIKSPQTEYEQDVAKVQALLNDNWKRLYAAADPHKRATIQNEIVQYGRELQLLEFKYKSGLELATSKATTQLNDLFSPGVVRKLEASPISPSNFQDHDKEWPFNPSAAFQKRRMEVSYTVEPRQKWLGLRRYNSFILNHVKYRKEDFVYIANSATVERQNAVKVDPGQAVRPQPADHWVAKILEIRAADEHHVYARIYWMYSPNDLPPDTVASGKLASEQQTQHNQQELVASNHKHLVDIINVASVVRPATVKHPVDREDMQDAGVIYWRQAFDYITSELFIEDLKHVRLIASNERHQ</sequence>
<dbReference type="GO" id="GO:0003682">
    <property type="term" value="F:chromatin binding"/>
    <property type="evidence" value="ECO:0007669"/>
    <property type="project" value="InterPro"/>
</dbReference>
<name>A0AB34FG98_9HYPO</name>
<keyword evidence="3" id="KW-1185">Reference proteome</keyword>
<dbReference type="PANTHER" id="PTHR46364">
    <property type="entry name" value="OS08G0421900 PROTEIN"/>
    <property type="match status" value="1"/>
</dbReference>
<organism evidence="2 3">
    <name type="scientific">Purpureocillium lavendulum</name>
    <dbReference type="NCBI Taxonomy" id="1247861"/>
    <lineage>
        <taxon>Eukaryota</taxon>
        <taxon>Fungi</taxon>
        <taxon>Dikarya</taxon>
        <taxon>Ascomycota</taxon>
        <taxon>Pezizomycotina</taxon>
        <taxon>Sordariomycetes</taxon>
        <taxon>Hypocreomycetidae</taxon>
        <taxon>Hypocreales</taxon>
        <taxon>Ophiocordycipitaceae</taxon>
        <taxon>Purpureocillium</taxon>
    </lineage>
</organism>
<dbReference type="InterPro" id="IPR043151">
    <property type="entry name" value="BAH_sf"/>
</dbReference>
<gene>
    <name evidence="2" type="ORF">O9K51_09481</name>
</gene>
<dbReference type="Gene3D" id="2.30.30.490">
    <property type="match status" value="1"/>
</dbReference>
<feature type="domain" description="BAH" evidence="1">
    <location>
        <begin position="182"/>
        <end position="326"/>
    </location>
</feature>
<dbReference type="EMBL" id="JAQHRD010000009">
    <property type="protein sequence ID" value="KAJ6438059.1"/>
    <property type="molecule type" value="Genomic_DNA"/>
</dbReference>
<evidence type="ECO:0000259" key="1">
    <source>
        <dbReference type="PROSITE" id="PS51038"/>
    </source>
</evidence>
<protein>
    <recommendedName>
        <fullName evidence="1">BAH domain-containing protein</fullName>
    </recommendedName>
</protein>
<evidence type="ECO:0000313" key="2">
    <source>
        <dbReference type="EMBL" id="KAJ6438059.1"/>
    </source>
</evidence>
<evidence type="ECO:0000313" key="3">
    <source>
        <dbReference type="Proteomes" id="UP001163105"/>
    </source>
</evidence>
<comment type="caution">
    <text evidence="2">The sequence shown here is derived from an EMBL/GenBank/DDBJ whole genome shotgun (WGS) entry which is preliminary data.</text>
</comment>
<dbReference type="CDD" id="cd04370">
    <property type="entry name" value="BAH"/>
    <property type="match status" value="1"/>
</dbReference>